<protein>
    <submittedName>
        <fullName evidence="1">ABC-type dipeptide/oligopeptide/nickel transport system ATPase subunit</fullName>
    </submittedName>
</protein>
<organism evidence="1 2">
    <name type="scientific">Trueperella bonasi</name>
    <dbReference type="NCBI Taxonomy" id="312286"/>
    <lineage>
        <taxon>Bacteria</taxon>
        <taxon>Bacillati</taxon>
        <taxon>Actinomycetota</taxon>
        <taxon>Actinomycetes</taxon>
        <taxon>Actinomycetales</taxon>
        <taxon>Actinomycetaceae</taxon>
        <taxon>Trueperella</taxon>
    </lineage>
</organism>
<dbReference type="Proteomes" id="UP001243212">
    <property type="component" value="Unassembled WGS sequence"/>
</dbReference>
<sequence>MVVAIDNLSFAYGKEPVIENLSFTIKPGETVVVLGPDGTETPPQVQGWRTATVDCICLPQRREENQRR</sequence>
<reference evidence="1 2" key="1">
    <citation type="submission" date="2023-07" db="EMBL/GenBank/DDBJ databases">
        <title>Sequencing the genomes of 1000 actinobacteria strains.</title>
        <authorList>
            <person name="Klenk H.-P."/>
        </authorList>
    </citation>
    <scope>NUCLEOTIDE SEQUENCE [LARGE SCALE GENOMIC DNA]</scope>
    <source>
        <strain evidence="1 2">DSM 17163</strain>
    </source>
</reference>
<dbReference type="Gene3D" id="3.40.50.300">
    <property type="entry name" value="P-loop containing nucleotide triphosphate hydrolases"/>
    <property type="match status" value="1"/>
</dbReference>
<keyword evidence="2" id="KW-1185">Reference proteome</keyword>
<gene>
    <name evidence="1" type="ORF">J2S70_000510</name>
</gene>
<proteinExistence type="predicted"/>
<name>A0ABT9NEV9_9ACTO</name>
<dbReference type="EMBL" id="JAUSQX010000001">
    <property type="protein sequence ID" value="MDP9805928.1"/>
    <property type="molecule type" value="Genomic_DNA"/>
</dbReference>
<evidence type="ECO:0000313" key="1">
    <source>
        <dbReference type="EMBL" id="MDP9805928.1"/>
    </source>
</evidence>
<dbReference type="InterPro" id="IPR027417">
    <property type="entry name" value="P-loop_NTPase"/>
</dbReference>
<comment type="caution">
    <text evidence="1">The sequence shown here is derived from an EMBL/GenBank/DDBJ whole genome shotgun (WGS) entry which is preliminary data.</text>
</comment>
<dbReference type="RefSeq" id="WP_307682179.1">
    <property type="nucleotide sequence ID" value="NZ_JAUSQX010000001.1"/>
</dbReference>
<dbReference type="SUPFAM" id="SSF52540">
    <property type="entry name" value="P-loop containing nucleoside triphosphate hydrolases"/>
    <property type="match status" value="1"/>
</dbReference>
<evidence type="ECO:0000313" key="2">
    <source>
        <dbReference type="Proteomes" id="UP001243212"/>
    </source>
</evidence>
<accession>A0ABT9NEV9</accession>